<evidence type="ECO:0000256" key="3">
    <source>
        <dbReference type="ARBA" id="ARBA00022737"/>
    </source>
</evidence>
<proteinExistence type="predicted"/>
<feature type="coiled-coil region" evidence="6">
    <location>
        <begin position="192"/>
        <end position="285"/>
    </location>
</feature>
<dbReference type="AlphaFoldDB" id="A0AA40FS14"/>
<keyword evidence="4" id="KW-0969">Cilium</keyword>
<dbReference type="Gene3D" id="2.130.10.10">
    <property type="entry name" value="YVTN repeat-like/Quinoprotein amine dehydrogenase"/>
    <property type="match status" value="1"/>
</dbReference>
<reference evidence="8" key="1">
    <citation type="submission" date="2021-10" db="EMBL/GenBank/DDBJ databases">
        <title>Melipona bicolor Genome sequencing and assembly.</title>
        <authorList>
            <person name="Araujo N.S."/>
            <person name="Arias M.C."/>
        </authorList>
    </citation>
    <scope>NUCLEOTIDE SEQUENCE</scope>
    <source>
        <strain evidence="8">USP_2M_L1-L4_2017</strain>
        <tissue evidence="8">Whole body</tissue>
    </source>
</reference>
<dbReference type="GO" id="GO:0036064">
    <property type="term" value="C:ciliary basal body"/>
    <property type="evidence" value="ECO:0007669"/>
    <property type="project" value="TreeGrafter"/>
</dbReference>
<protein>
    <recommendedName>
        <fullName evidence="7">IFT140 first beta-propeller domain-containing protein</fullName>
    </recommendedName>
</protein>
<dbReference type="GO" id="GO:0005930">
    <property type="term" value="C:axoneme"/>
    <property type="evidence" value="ECO:0007669"/>
    <property type="project" value="TreeGrafter"/>
</dbReference>
<accession>A0AA40FS14</accession>
<name>A0AA40FS14_9HYME</name>
<evidence type="ECO:0000313" key="8">
    <source>
        <dbReference type="EMBL" id="KAK1124315.1"/>
    </source>
</evidence>
<dbReference type="InterPro" id="IPR015943">
    <property type="entry name" value="WD40/YVTN_repeat-like_dom_sf"/>
</dbReference>
<dbReference type="PANTHER" id="PTHR15722:SF7">
    <property type="entry name" value="INTRAFLAGELLAR TRANSPORT PROTEIN 140 HOMOLOG"/>
    <property type="match status" value="1"/>
</dbReference>
<dbReference type="InterPro" id="IPR056154">
    <property type="entry name" value="Beta-prop_IFT140_1st"/>
</dbReference>
<keyword evidence="5" id="KW-0966">Cell projection</keyword>
<evidence type="ECO:0000256" key="5">
    <source>
        <dbReference type="ARBA" id="ARBA00023273"/>
    </source>
</evidence>
<sequence>MEQLKNSMDESYKEAVQEYHFTVVEQFIEVKQQLDESRLKSEALHHSIVLMTKKLEQISYGKVRNRIFICKMRIIRHILKDEQSKIMEQQWIDKIKTICERFDSFTKEKNKELQLKQNLLEKKDTELSKKDARRKEEIELLINKIHDLETKLEMKIRDEDKLYKIINEQYTVMREELNKMRIEMDHETQKQNQNLTSQVSALKRAVVKLENSKEKLEYNYEKKLSHIIKNKDAEIKFLHLQLQKQKNELYASLSTEKQNEVDNVASALEKRYKALLAETEAMSETKIQEYLMVSLAFKRANLDTACNIDTNKIIMSLYFDTRVQNPETASISTHAIWHINYPLLAVAAYSQDKGGFVTIYDDQGEPTQDVESPRHSVAQVTALGWHPEKRWLTAGWENGKLWVWAGDTGSTEFNLVVTPHRDPITILQWSQYGGRLISADSTGSIVGWKIDSRGQLLMMFHHELKDSFAQIVFKTVPPKSMMDISGLAKAAVAGDERALDIFSSWRPRTAVSTTVVTQRDNHAFYIGTTSGVIYFVDNQGQCTEILNTNGATLHFLLHHQTRDSLVVMTEGLNIGHFQTDPITGRLTELTKVTTFFSLLSYSLIRKFYEIIFYSGET</sequence>
<dbReference type="GO" id="GO:0035721">
    <property type="term" value="P:intraciliary retrograde transport"/>
    <property type="evidence" value="ECO:0007669"/>
    <property type="project" value="TreeGrafter"/>
</dbReference>
<keyword evidence="9" id="KW-1185">Reference proteome</keyword>
<evidence type="ECO:0000256" key="1">
    <source>
        <dbReference type="ARBA" id="ARBA00004138"/>
    </source>
</evidence>
<comment type="subcellular location">
    <subcellularLocation>
        <location evidence="1">Cell projection</location>
        <location evidence="1">Cilium</location>
    </subcellularLocation>
</comment>
<comment type="caution">
    <text evidence="8">The sequence shown here is derived from an EMBL/GenBank/DDBJ whole genome shotgun (WGS) entry which is preliminary data.</text>
</comment>
<dbReference type="SMART" id="SM00320">
    <property type="entry name" value="WD40"/>
    <property type="match status" value="2"/>
</dbReference>
<gene>
    <name evidence="8" type="ORF">K0M31_006686</name>
</gene>
<keyword evidence="2" id="KW-0853">WD repeat</keyword>
<feature type="domain" description="IFT140 first beta-propeller" evidence="7">
    <location>
        <begin position="317"/>
        <end position="592"/>
    </location>
</feature>
<evidence type="ECO:0000256" key="4">
    <source>
        <dbReference type="ARBA" id="ARBA00023069"/>
    </source>
</evidence>
<keyword evidence="3" id="KW-0677">Repeat</keyword>
<dbReference type="InterPro" id="IPR001680">
    <property type="entry name" value="WD40_rpt"/>
</dbReference>
<evidence type="ECO:0000256" key="6">
    <source>
        <dbReference type="SAM" id="Coils"/>
    </source>
</evidence>
<keyword evidence="6" id="KW-0175">Coiled coil</keyword>
<dbReference type="PANTHER" id="PTHR15722">
    <property type="entry name" value="IFT140/172-RELATED"/>
    <property type="match status" value="1"/>
</dbReference>
<evidence type="ECO:0000259" key="7">
    <source>
        <dbReference type="Pfam" id="PF23383"/>
    </source>
</evidence>
<dbReference type="GO" id="GO:0030991">
    <property type="term" value="C:intraciliary transport particle A"/>
    <property type="evidence" value="ECO:0007669"/>
    <property type="project" value="TreeGrafter"/>
</dbReference>
<dbReference type="Pfam" id="PF23383">
    <property type="entry name" value="Beta-prop_IFT140_1st"/>
    <property type="match status" value="1"/>
</dbReference>
<evidence type="ECO:0000256" key="2">
    <source>
        <dbReference type="ARBA" id="ARBA00022574"/>
    </source>
</evidence>
<dbReference type="SUPFAM" id="SSF50978">
    <property type="entry name" value="WD40 repeat-like"/>
    <property type="match status" value="1"/>
</dbReference>
<evidence type="ECO:0000313" key="9">
    <source>
        <dbReference type="Proteomes" id="UP001177670"/>
    </source>
</evidence>
<dbReference type="InterPro" id="IPR036322">
    <property type="entry name" value="WD40_repeat_dom_sf"/>
</dbReference>
<dbReference type="Proteomes" id="UP001177670">
    <property type="component" value="Unassembled WGS sequence"/>
</dbReference>
<organism evidence="8 9">
    <name type="scientific">Melipona bicolor</name>
    <dbReference type="NCBI Taxonomy" id="60889"/>
    <lineage>
        <taxon>Eukaryota</taxon>
        <taxon>Metazoa</taxon>
        <taxon>Ecdysozoa</taxon>
        <taxon>Arthropoda</taxon>
        <taxon>Hexapoda</taxon>
        <taxon>Insecta</taxon>
        <taxon>Pterygota</taxon>
        <taxon>Neoptera</taxon>
        <taxon>Endopterygota</taxon>
        <taxon>Hymenoptera</taxon>
        <taxon>Apocrita</taxon>
        <taxon>Aculeata</taxon>
        <taxon>Apoidea</taxon>
        <taxon>Anthophila</taxon>
        <taxon>Apidae</taxon>
        <taxon>Melipona</taxon>
    </lineage>
</organism>
<dbReference type="EMBL" id="JAHYIQ010000018">
    <property type="protein sequence ID" value="KAK1124315.1"/>
    <property type="molecule type" value="Genomic_DNA"/>
</dbReference>